<evidence type="ECO:0000313" key="2">
    <source>
        <dbReference type="EMBL" id="GGD88341.1"/>
    </source>
</evidence>
<organism evidence="2 3">
    <name type="scientific">Paenibacillus nasutitermitis</name>
    <dbReference type="NCBI Taxonomy" id="1652958"/>
    <lineage>
        <taxon>Bacteria</taxon>
        <taxon>Bacillati</taxon>
        <taxon>Bacillota</taxon>
        <taxon>Bacilli</taxon>
        <taxon>Bacillales</taxon>
        <taxon>Paenibacillaceae</taxon>
        <taxon>Paenibacillus</taxon>
    </lineage>
</organism>
<protein>
    <submittedName>
        <fullName evidence="2">Uncharacterized protein</fullName>
    </submittedName>
</protein>
<proteinExistence type="predicted"/>
<dbReference type="AlphaFoldDB" id="A0A916ZCL8"/>
<evidence type="ECO:0000256" key="1">
    <source>
        <dbReference type="SAM" id="MobiDB-lite"/>
    </source>
</evidence>
<name>A0A916ZCL8_9BACL</name>
<comment type="caution">
    <text evidence="2">The sequence shown here is derived from an EMBL/GenBank/DDBJ whole genome shotgun (WGS) entry which is preliminary data.</text>
</comment>
<gene>
    <name evidence="2" type="ORF">GCM10010911_53570</name>
</gene>
<keyword evidence="3" id="KW-1185">Reference proteome</keyword>
<dbReference type="Proteomes" id="UP000612456">
    <property type="component" value="Unassembled WGS sequence"/>
</dbReference>
<reference evidence="2" key="2">
    <citation type="submission" date="2020-09" db="EMBL/GenBank/DDBJ databases">
        <authorList>
            <person name="Sun Q."/>
            <person name="Zhou Y."/>
        </authorList>
    </citation>
    <scope>NUCLEOTIDE SEQUENCE</scope>
    <source>
        <strain evidence="2">CGMCC 1.15178</strain>
    </source>
</reference>
<feature type="region of interest" description="Disordered" evidence="1">
    <location>
        <begin position="28"/>
        <end position="53"/>
    </location>
</feature>
<evidence type="ECO:0000313" key="3">
    <source>
        <dbReference type="Proteomes" id="UP000612456"/>
    </source>
</evidence>
<dbReference type="EMBL" id="BMHP01000004">
    <property type="protein sequence ID" value="GGD88341.1"/>
    <property type="molecule type" value="Genomic_DNA"/>
</dbReference>
<sequence length="76" mass="9066">MNPTLLAERHSTSNGLVVKDRDTSRIRKKKGKRVWNVQTRRRNGHDRREEADRTNLENADLEFHSLFRMEVIRPLL</sequence>
<reference evidence="2" key="1">
    <citation type="journal article" date="2014" name="Int. J. Syst. Evol. Microbiol.">
        <title>Complete genome sequence of Corynebacterium casei LMG S-19264T (=DSM 44701T), isolated from a smear-ripened cheese.</title>
        <authorList>
            <consortium name="US DOE Joint Genome Institute (JGI-PGF)"/>
            <person name="Walter F."/>
            <person name="Albersmeier A."/>
            <person name="Kalinowski J."/>
            <person name="Ruckert C."/>
        </authorList>
    </citation>
    <scope>NUCLEOTIDE SEQUENCE</scope>
    <source>
        <strain evidence="2">CGMCC 1.15178</strain>
    </source>
</reference>
<accession>A0A916ZCL8</accession>
<feature type="compositionally biased region" description="Basic residues" evidence="1">
    <location>
        <begin position="28"/>
        <end position="45"/>
    </location>
</feature>